<reference evidence="2 3" key="1">
    <citation type="submission" date="2018-04" db="EMBL/GenBank/DDBJ databases">
        <authorList>
            <person name="Zhang X."/>
            <person name="Yuan J."/>
            <person name="Li F."/>
            <person name="Xiang J."/>
        </authorList>
    </citation>
    <scope>NUCLEOTIDE SEQUENCE [LARGE SCALE GENOMIC DNA]</scope>
    <source>
        <tissue evidence="2">Muscle</tissue>
    </source>
</reference>
<dbReference type="EMBL" id="QCYY01001597">
    <property type="protein sequence ID" value="ROT76883.1"/>
    <property type="molecule type" value="Genomic_DNA"/>
</dbReference>
<evidence type="ECO:0000313" key="3">
    <source>
        <dbReference type="Proteomes" id="UP000283509"/>
    </source>
</evidence>
<reference evidence="2 3" key="2">
    <citation type="submission" date="2019-01" db="EMBL/GenBank/DDBJ databases">
        <title>The decoding of complex shrimp genome reveals the adaptation for benthos swimmer, frequently molting mechanism and breeding impact on genome.</title>
        <authorList>
            <person name="Sun Y."/>
            <person name="Gao Y."/>
            <person name="Yu Y."/>
        </authorList>
    </citation>
    <scope>NUCLEOTIDE SEQUENCE [LARGE SCALE GENOMIC DNA]</scope>
    <source>
        <tissue evidence="2">Muscle</tissue>
    </source>
</reference>
<organism evidence="2 3">
    <name type="scientific">Penaeus vannamei</name>
    <name type="common">Whiteleg shrimp</name>
    <name type="synonym">Litopenaeus vannamei</name>
    <dbReference type="NCBI Taxonomy" id="6689"/>
    <lineage>
        <taxon>Eukaryota</taxon>
        <taxon>Metazoa</taxon>
        <taxon>Ecdysozoa</taxon>
        <taxon>Arthropoda</taxon>
        <taxon>Crustacea</taxon>
        <taxon>Multicrustacea</taxon>
        <taxon>Malacostraca</taxon>
        <taxon>Eumalacostraca</taxon>
        <taxon>Eucarida</taxon>
        <taxon>Decapoda</taxon>
        <taxon>Dendrobranchiata</taxon>
        <taxon>Penaeoidea</taxon>
        <taxon>Penaeidae</taxon>
        <taxon>Penaeus</taxon>
    </lineage>
</organism>
<comment type="caution">
    <text evidence="2">The sequence shown here is derived from an EMBL/GenBank/DDBJ whole genome shotgun (WGS) entry which is preliminary data.</text>
</comment>
<sequence length="127" mass="12680">MLSGGSKGESRKSHQQQQSNVASTKHPAESVQPAISKGASKGESTGRVQSLKVTLGPSGSKVSSVSEDIKVDDAEKSELKNILITDMPLGMAQSLVHSLAGIGAITGMPGLSSLGPSGLEGLGAAAG</sequence>
<feature type="compositionally biased region" description="Polar residues" evidence="1">
    <location>
        <begin position="42"/>
        <end position="52"/>
    </location>
</feature>
<evidence type="ECO:0000256" key="1">
    <source>
        <dbReference type="SAM" id="MobiDB-lite"/>
    </source>
</evidence>
<name>A0A423TKC2_PENVA</name>
<feature type="region of interest" description="Disordered" evidence="1">
    <location>
        <begin position="1"/>
        <end position="67"/>
    </location>
</feature>
<dbReference type="AlphaFoldDB" id="A0A423TKC2"/>
<dbReference type="Proteomes" id="UP000283509">
    <property type="component" value="Unassembled WGS sequence"/>
</dbReference>
<keyword evidence="3" id="KW-1185">Reference proteome</keyword>
<proteinExistence type="predicted"/>
<accession>A0A423TKC2</accession>
<gene>
    <name evidence="2" type="ORF">C7M84_004500</name>
</gene>
<evidence type="ECO:0000313" key="2">
    <source>
        <dbReference type="EMBL" id="ROT76883.1"/>
    </source>
</evidence>
<protein>
    <submittedName>
        <fullName evidence="2">Uncharacterized protein</fullName>
    </submittedName>
</protein>